<dbReference type="EMBL" id="JBHSFI010000004">
    <property type="protein sequence ID" value="MFC4628793.1"/>
    <property type="molecule type" value="Genomic_DNA"/>
</dbReference>
<keyword evidence="2 4" id="KW-0328">Glycosyltransferase</keyword>
<protein>
    <submittedName>
        <fullName evidence="4">Glycosyltransferase family 4 protein</fullName>
        <ecNumber evidence="4">2.4.-.-</ecNumber>
    </submittedName>
</protein>
<comment type="similarity">
    <text evidence="1">Belongs to the glycosyltransferase group 1 family. Glycosyltransferase 4 subfamily.</text>
</comment>
<dbReference type="PANTHER" id="PTHR12526:SF640">
    <property type="entry name" value="COLANIC ACID BIOSYNTHESIS GLYCOSYLTRANSFERASE WCAL-RELATED"/>
    <property type="match status" value="1"/>
</dbReference>
<dbReference type="Proteomes" id="UP001596011">
    <property type="component" value="Unassembled WGS sequence"/>
</dbReference>
<dbReference type="SUPFAM" id="SSF53756">
    <property type="entry name" value="UDP-Glycosyltransferase/glycogen phosphorylase"/>
    <property type="match status" value="1"/>
</dbReference>
<evidence type="ECO:0000313" key="5">
    <source>
        <dbReference type="Proteomes" id="UP001596011"/>
    </source>
</evidence>
<keyword evidence="3 4" id="KW-0808">Transferase</keyword>
<dbReference type="CDD" id="cd03801">
    <property type="entry name" value="GT4_PimA-like"/>
    <property type="match status" value="1"/>
</dbReference>
<comment type="caution">
    <text evidence="4">The sequence shown here is derived from an EMBL/GenBank/DDBJ whole genome shotgun (WGS) entry which is preliminary data.</text>
</comment>
<dbReference type="Pfam" id="PF13692">
    <property type="entry name" value="Glyco_trans_1_4"/>
    <property type="match status" value="1"/>
</dbReference>
<evidence type="ECO:0000256" key="2">
    <source>
        <dbReference type="ARBA" id="ARBA00022676"/>
    </source>
</evidence>
<accession>A0ABV9HER9</accession>
<keyword evidence="5" id="KW-1185">Reference proteome</keyword>
<dbReference type="PANTHER" id="PTHR12526">
    <property type="entry name" value="GLYCOSYLTRANSFERASE"/>
    <property type="match status" value="1"/>
</dbReference>
<evidence type="ECO:0000313" key="4">
    <source>
        <dbReference type="EMBL" id="MFC4628793.1"/>
    </source>
</evidence>
<gene>
    <name evidence="4" type="ORF">ACFO6V_11150</name>
</gene>
<dbReference type="GO" id="GO:0016757">
    <property type="term" value="F:glycosyltransferase activity"/>
    <property type="evidence" value="ECO:0007669"/>
    <property type="project" value="UniProtKB-KW"/>
</dbReference>
<proteinExistence type="inferred from homology"/>
<organism evidence="4 5">
    <name type="scientific">Promicromonospora alba</name>
    <dbReference type="NCBI Taxonomy" id="1616110"/>
    <lineage>
        <taxon>Bacteria</taxon>
        <taxon>Bacillati</taxon>
        <taxon>Actinomycetota</taxon>
        <taxon>Actinomycetes</taxon>
        <taxon>Micrococcales</taxon>
        <taxon>Promicromonosporaceae</taxon>
        <taxon>Promicromonospora</taxon>
    </lineage>
</organism>
<dbReference type="Gene3D" id="3.40.50.2000">
    <property type="entry name" value="Glycogen Phosphorylase B"/>
    <property type="match status" value="1"/>
</dbReference>
<dbReference type="EC" id="2.4.-.-" evidence="4"/>
<sequence length="380" mass="41891">MSEPGDGRTRDVRVYKTLRTAHLERALALTPADILYQESRYDFDEELVAEVRPQQAGDLRSAWLVARNGYEIVEINEPAAIDCVRRSAAVLAALLLSDLVRRRRTRIVAYAIGNVDPRTLPRPTAWWPRLGRRLDLILARWIWLRLDRVVFGTEAARQLYGTVFGIAGRRSLRWTTIEALPAVCDCLLDGEKTPGRVLFLGDLSARKGFDSVLAAWATVRHHSPDAVLTVVGRGALLDDAYAAARADSRVRVIADPPRDVVHAELRRASVVVLPSRRQAAWREQVGLPIVEGLAHGCTVVTTDETGIADWLRRNGHGVIPAVSVGDLLASVITEAAARPLDARAVCASLPRQDSRLEADSWMFAREVIAAGSADKSGDRR</sequence>
<evidence type="ECO:0000256" key="3">
    <source>
        <dbReference type="ARBA" id="ARBA00022679"/>
    </source>
</evidence>
<reference evidence="5" key="1">
    <citation type="journal article" date="2019" name="Int. J. Syst. Evol. Microbiol.">
        <title>The Global Catalogue of Microorganisms (GCM) 10K type strain sequencing project: providing services to taxonomists for standard genome sequencing and annotation.</title>
        <authorList>
            <consortium name="The Broad Institute Genomics Platform"/>
            <consortium name="The Broad Institute Genome Sequencing Center for Infectious Disease"/>
            <person name="Wu L."/>
            <person name="Ma J."/>
        </authorList>
    </citation>
    <scope>NUCLEOTIDE SEQUENCE [LARGE SCALE GENOMIC DNA]</scope>
    <source>
        <strain evidence="5">CCUG 42722</strain>
    </source>
</reference>
<dbReference type="RefSeq" id="WP_377135294.1">
    <property type="nucleotide sequence ID" value="NZ_JBHSFI010000004.1"/>
</dbReference>
<name>A0ABV9HER9_9MICO</name>
<evidence type="ECO:0000256" key="1">
    <source>
        <dbReference type="ARBA" id="ARBA00009481"/>
    </source>
</evidence>